<protein>
    <submittedName>
        <fullName evidence="2">Heterokaryon incompatibility</fullName>
    </submittedName>
</protein>
<feature type="non-terminal residue" evidence="2">
    <location>
        <position position="1"/>
    </location>
</feature>
<name>A0A6A6E3S0_9PEZI</name>
<accession>A0A6A6E3S0</accession>
<evidence type="ECO:0000313" key="3">
    <source>
        <dbReference type="Proteomes" id="UP000800200"/>
    </source>
</evidence>
<dbReference type="Pfam" id="PF06985">
    <property type="entry name" value="HET"/>
    <property type="match status" value="1"/>
</dbReference>
<reference evidence="2" key="1">
    <citation type="journal article" date="2020" name="Stud. Mycol.">
        <title>101 Dothideomycetes genomes: a test case for predicting lifestyles and emergence of pathogens.</title>
        <authorList>
            <person name="Haridas S."/>
            <person name="Albert R."/>
            <person name="Binder M."/>
            <person name="Bloem J."/>
            <person name="Labutti K."/>
            <person name="Salamov A."/>
            <person name="Andreopoulos B."/>
            <person name="Baker S."/>
            <person name="Barry K."/>
            <person name="Bills G."/>
            <person name="Bluhm B."/>
            <person name="Cannon C."/>
            <person name="Castanera R."/>
            <person name="Culley D."/>
            <person name="Daum C."/>
            <person name="Ezra D."/>
            <person name="Gonzalez J."/>
            <person name="Henrissat B."/>
            <person name="Kuo A."/>
            <person name="Liang C."/>
            <person name="Lipzen A."/>
            <person name="Lutzoni F."/>
            <person name="Magnuson J."/>
            <person name="Mondo S."/>
            <person name="Nolan M."/>
            <person name="Ohm R."/>
            <person name="Pangilinan J."/>
            <person name="Park H.-J."/>
            <person name="Ramirez L."/>
            <person name="Alfaro M."/>
            <person name="Sun H."/>
            <person name="Tritt A."/>
            <person name="Yoshinaga Y."/>
            <person name="Zwiers L.-H."/>
            <person name="Turgeon B."/>
            <person name="Goodwin S."/>
            <person name="Spatafora J."/>
            <person name="Crous P."/>
            <person name="Grigoriev I."/>
        </authorList>
    </citation>
    <scope>NUCLEOTIDE SEQUENCE</scope>
    <source>
        <strain evidence="2">CBS 207.26</strain>
    </source>
</reference>
<feature type="domain" description="Heterokaryon incompatibility" evidence="1">
    <location>
        <begin position="14"/>
        <end position="96"/>
    </location>
</feature>
<feature type="non-terminal residue" evidence="2">
    <location>
        <position position="97"/>
    </location>
</feature>
<evidence type="ECO:0000259" key="1">
    <source>
        <dbReference type="Pfam" id="PF06985"/>
    </source>
</evidence>
<organism evidence="2 3">
    <name type="scientific">Zopfia rhizophila CBS 207.26</name>
    <dbReference type="NCBI Taxonomy" id="1314779"/>
    <lineage>
        <taxon>Eukaryota</taxon>
        <taxon>Fungi</taxon>
        <taxon>Dikarya</taxon>
        <taxon>Ascomycota</taxon>
        <taxon>Pezizomycotina</taxon>
        <taxon>Dothideomycetes</taxon>
        <taxon>Dothideomycetes incertae sedis</taxon>
        <taxon>Zopfiaceae</taxon>
        <taxon>Zopfia</taxon>
    </lineage>
</organism>
<gene>
    <name evidence="2" type="ORF">K469DRAFT_542638</name>
</gene>
<dbReference type="EMBL" id="ML994632">
    <property type="protein sequence ID" value="KAF2185813.1"/>
    <property type="molecule type" value="Genomic_DNA"/>
</dbReference>
<dbReference type="PANTHER" id="PTHR24148">
    <property type="entry name" value="ANKYRIN REPEAT DOMAIN-CONTAINING PROTEIN 39 HOMOLOG-RELATED"/>
    <property type="match status" value="1"/>
</dbReference>
<evidence type="ECO:0000313" key="2">
    <source>
        <dbReference type="EMBL" id="KAF2185813.1"/>
    </source>
</evidence>
<sequence>CCRIYVSLDDHPPYEALSYEWKKHEGLTDILCESSTIEVTLNLASALDMLRHPSRERVLWVDGTCINQENDIEKGAQVPMMRDIYAKAKSVIVWLGK</sequence>
<proteinExistence type="predicted"/>
<dbReference type="InterPro" id="IPR010730">
    <property type="entry name" value="HET"/>
</dbReference>
<dbReference type="PANTHER" id="PTHR24148:SF64">
    <property type="entry name" value="HETEROKARYON INCOMPATIBILITY DOMAIN-CONTAINING PROTEIN"/>
    <property type="match status" value="1"/>
</dbReference>
<dbReference type="InterPro" id="IPR052895">
    <property type="entry name" value="HetReg/Transcr_Mod"/>
</dbReference>
<keyword evidence="3" id="KW-1185">Reference proteome</keyword>
<dbReference type="Proteomes" id="UP000800200">
    <property type="component" value="Unassembled WGS sequence"/>
</dbReference>
<dbReference type="AlphaFoldDB" id="A0A6A6E3S0"/>
<dbReference type="OrthoDB" id="2157530at2759"/>